<name>A0AAW9S6I6_9RHOB</name>
<evidence type="ECO:0000256" key="1">
    <source>
        <dbReference type="PROSITE-ProRule" id="PRU00169"/>
    </source>
</evidence>
<dbReference type="AlphaFoldDB" id="A0AAW9S6I6"/>
<dbReference type="InterPro" id="IPR001789">
    <property type="entry name" value="Sig_transdc_resp-reg_receiver"/>
</dbReference>
<dbReference type="CDD" id="cd00156">
    <property type="entry name" value="REC"/>
    <property type="match status" value="1"/>
</dbReference>
<evidence type="ECO:0000313" key="3">
    <source>
        <dbReference type="EMBL" id="MEN9060444.1"/>
    </source>
</evidence>
<feature type="modified residue" description="4-aspartylphosphate" evidence="1">
    <location>
        <position position="63"/>
    </location>
</feature>
<comment type="caution">
    <text evidence="3">The sequence shown here is derived from an EMBL/GenBank/DDBJ whole genome shotgun (WGS) entry which is preliminary data.</text>
</comment>
<dbReference type="GO" id="GO:0000160">
    <property type="term" value="P:phosphorelay signal transduction system"/>
    <property type="evidence" value="ECO:0007669"/>
    <property type="project" value="InterPro"/>
</dbReference>
<dbReference type="Gene3D" id="3.40.50.2300">
    <property type="match status" value="1"/>
</dbReference>
<organism evidence="3 4">
    <name type="scientific">Ponticoccus litoralis</name>
    <dbReference type="NCBI Taxonomy" id="422297"/>
    <lineage>
        <taxon>Bacteria</taxon>
        <taxon>Pseudomonadati</taxon>
        <taxon>Pseudomonadota</taxon>
        <taxon>Alphaproteobacteria</taxon>
        <taxon>Rhodobacterales</taxon>
        <taxon>Roseobacteraceae</taxon>
        <taxon>Ponticoccus</taxon>
    </lineage>
</organism>
<gene>
    <name evidence="3" type="ORF">ABFB10_04780</name>
</gene>
<dbReference type="EMBL" id="JBDNCH010000002">
    <property type="protein sequence ID" value="MEN9060444.1"/>
    <property type="molecule type" value="Genomic_DNA"/>
</dbReference>
<dbReference type="SUPFAM" id="SSF52172">
    <property type="entry name" value="CheY-like"/>
    <property type="match status" value="1"/>
</dbReference>
<dbReference type="PROSITE" id="PS50110">
    <property type="entry name" value="RESPONSE_REGULATORY"/>
    <property type="match status" value="1"/>
</dbReference>
<feature type="domain" description="Response regulatory" evidence="2">
    <location>
        <begin position="14"/>
        <end position="129"/>
    </location>
</feature>
<sequence length="139" mass="14805">MEEVTSRSQETMVNVLIVGDNRPLVGLWARSLRRAGARVALADTPETAADLLADRRFDILILDIGPEPGCALSVADMAQYRQPEARIIFVTSSSFFSDGSIFTLCANACACVPSGTAPEDLAHMAAHYARPSPPGARTG</sequence>
<accession>A0AAW9S6I6</accession>
<dbReference type="Proteomes" id="UP001428774">
    <property type="component" value="Unassembled WGS sequence"/>
</dbReference>
<proteinExistence type="predicted"/>
<dbReference type="InterPro" id="IPR011006">
    <property type="entry name" value="CheY-like_superfamily"/>
</dbReference>
<dbReference type="RefSeq" id="WP_347165626.1">
    <property type="nucleotide sequence ID" value="NZ_JBDNCH010000002.1"/>
</dbReference>
<keyword evidence="1" id="KW-0597">Phosphoprotein</keyword>
<keyword evidence="4" id="KW-1185">Reference proteome</keyword>
<evidence type="ECO:0000313" key="4">
    <source>
        <dbReference type="Proteomes" id="UP001428774"/>
    </source>
</evidence>
<protein>
    <submittedName>
        <fullName evidence="3">Response regulator</fullName>
    </submittedName>
</protein>
<reference evidence="3 4" key="1">
    <citation type="submission" date="2024-05" db="EMBL/GenBank/DDBJ databases">
        <title>Genome sequence of Ponticoccus litoralis KCCM 90028.</title>
        <authorList>
            <person name="Kim J.M."/>
            <person name="Lee J.K."/>
            <person name="Choi B.J."/>
            <person name="Bayburt H."/>
            <person name="Baek J.H."/>
            <person name="Jeon C.O."/>
        </authorList>
    </citation>
    <scope>NUCLEOTIDE SEQUENCE [LARGE SCALE GENOMIC DNA]</scope>
    <source>
        <strain evidence="3 4">KCCM 90028</strain>
    </source>
</reference>
<evidence type="ECO:0000259" key="2">
    <source>
        <dbReference type="PROSITE" id="PS50110"/>
    </source>
</evidence>